<dbReference type="AlphaFoldDB" id="A0A545AWB6"/>
<sequence length="308" mass="33941">MDEREELRQELRRLCRGRGVLAPDLAQRVGPRVAALVSDAGDRSAIVDWLRDHVRRLPGDLRLAAAVGLGLHPPADARFLGERLDWLATDLGREQRTVRRRLDEALALLAEAVTGSATPPAETADPSGTGWYNHSVRSLVMLDRDDPEVFEERTIAATGAPIDVIRVAISVPRQPDGEPPDLFVDVLYGGLLLSSERPSTSHFRSEIALPRTVGPDDAHRVGFRYRLAPGQRMAPHYALTPLSRCDRFALRVRFPIPTPTTYLLRGVPPRSLDDPPGALTRVEPDRAGEATARFEALTPGLGYGLRWV</sequence>
<dbReference type="EMBL" id="VIRS01000004">
    <property type="protein sequence ID" value="TQS45622.1"/>
    <property type="molecule type" value="Genomic_DNA"/>
</dbReference>
<comment type="caution">
    <text evidence="1">The sequence shown here is derived from an EMBL/GenBank/DDBJ whole genome shotgun (WGS) entry which is preliminary data.</text>
</comment>
<accession>A0A545AWB6</accession>
<evidence type="ECO:0000313" key="2">
    <source>
        <dbReference type="Proteomes" id="UP000317982"/>
    </source>
</evidence>
<evidence type="ECO:0000313" key="1">
    <source>
        <dbReference type="EMBL" id="TQS45622.1"/>
    </source>
</evidence>
<gene>
    <name evidence="1" type="ORF">FL583_07805</name>
</gene>
<organism evidence="1 2">
    <name type="scientific">Cryptosporangium phraense</name>
    <dbReference type="NCBI Taxonomy" id="2593070"/>
    <lineage>
        <taxon>Bacteria</taxon>
        <taxon>Bacillati</taxon>
        <taxon>Actinomycetota</taxon>
        <taxon>Actinomycetes</taxon>
        <taxon>Cryptosporangiales</taxon>
        <taxon>Cryptosporangiaceae</taxon>
        <taxon>Cryptosporangium</taxon>
    </lineage>
</organism>
<dbReference type="InParanoid" id="A0A545AWB6"/>
<dbReference type="OrthoDB" id="3805675at2"/>
<protein>
    <submittedName>
        <fullName evidence="1">Uncharacterized protein</fullName>
    </submittedName>
</protein>
<dbReference type="RefSeq" id="WP_142703804.1">
    <property type="nucleotide sequence ID" value="NZ_VIRS01000004.1"/>
</dbReference>
<name>A0A545AWB6_9ACTN</name>
<proteinExistence type="predicted"/>
<keyword evidence="2" id="KW-1185">Reference proteome</keyword>
<reference evidence="1 2" key="1">
    <citation type="submission" date="2019-07" db="EMBL/GenBank/DDBJ databases">
        <title>Cryptosporangium phraense sp. nov., isolated from plant litter.</title>
        <authorList>
            <person name="Suriyachadkun C."/>
        </authorList>
    </citation>
    <scope>NUCLEOTIDE SEQUENCE [LARGE SCALE GENOMIC DNA]</scope>
    <source>
        <strain evidence="1 2">A-T 5661</strain>
    </source>
</reference>
<dbReference type="Proteomes" id="UP000317982">
    <property type="component" value="Unassembled WGS sequence"/>
</dbReference>